<dbReference type="Proteomes" id="UP000247078">
    <property type="component" value="Unassembled WGS sequence"/>
</dbReference>
<protein>
    <submittedName>
        <fullName evidence="1">Uncharacterized protein</fullName>
    </submittedName>
</protein>
<organism evidence="1 2">
    <name type="scientific">Paenibacillus pabuli</name>
    <dbReference type="NCBI Taxonomy" id="1472"/>
    <lineage>
        <taxon>Bacteria</taxon>
        <taxon>Bacillati</taxon>
        <taxon>Bacillota</taxon>
        <taxon>Bacilli</taxon>
        <taxon>Bacillales</taxon>
        <taxon>Paenibacillaceae</taxon>
        <taxon>Paenibacillus</taxon>
    </lineage>
</organism>
<evidence type="ECO:0000313" key="1">
    <source>
        <dbReference type="EMBL" id="PWW37867.1"/>
    </source>
</evidence>
<evidence type="ECO:0000313" key="2">
    <source>
        <dbReference type="Proteomes" id="UP000247078"/>
    </source>
</evidence>
<gene>
    <name evidence="1" type="ORF">DET56_10860</name>
</gene>
<dbReference type="EMBL" id="QGTZ01000008">
    <property type="protein sequence ID" value="PWW37867.1"/>
    <property type="molecule type" value="Genomic_DNA"/>
</dbReference>
<dbReference type="AlphaFoldDB" id="A0A855Y6M9"/>
<reference evidence="1 2" key="1">
    <citation type="submission" date="2018-05" db="EMBL/GenBank/DDBJ databases">
        <title>Freshwater and sediment microbial communities from various areas in North America, analyzing microbe dynamics in response to fracking.</title>
        <authorList>
            <person name="Lamendella R."/>
        </authorList>
    </citation>
    <scope>NUCLEOTIDE SEQUENCE [LARGE SCALE GENOMIC DNA]</scope>
    <source>
        <strain evidence="1 2">DB-3</strain>
    </source>
</reference>
<comment type="caution">
    <text evidence="1">The sequence shown here is derived from an EMBL/GenBank/DDBJ whole genome shotgun (WGS) entry which is preliminary data.</text>
</comment>
<proteinExistence type="predicted"/>
<sequence>MMDRTRTLTAMDEVHMAAKLADLKEEHYRNTLALSTIIELLVDKGILTRDEVERKATELDSFMAHPPYPMA</sequence>
<name>A0A855Y6M9_9BACL</name>
<accession>A0A855Y6M9</accession>